<dbReference type="RefSeq" id="WP_072852204.1">
    <property type="nucleotide sequence ID" value="NZ_FQVI01000012.1"/>
</dbReference>
<evidence type="ECO:0000313" key="2">
    <source>
        <dbReference type="EMBL" id="SHF08734.1"/>
    </source>
</evidence>
<keyword evidence="1" id="KW-0472">Membrane</keyword>
<dbReference type="Pfam" id="PF20122">
    <property type="entry name" value="DUF6512"/>
    <property type="match status" value="1"/>
</dbReference>
<accession>A0A1M4YSG5</accession>
<sequence>MHRKIKYLHWAGFLFAAAAGSLLHFLYEYSGQNPLAAFISPVNESTWEHLKLLFFPYLVFLFIERLLLRGTYPRFFTAHLLSLLAGLCAIPVLFYTYTGILGKNYLAADIAVFLISTGLSCFLSQRLLTHSPFQRKGTEAGAWISCAVLAALFLFFVYASFFPPDLALFQPPA</sequence>
<name>A0A1M4YSG5_9CLOT</name>
<proteinExistence type="predicted"/>
<gene>
    <name evidence="2" type="ORF">SAMN02745158_02489</name>
</gene>
<keyword evidence="1" id="KW-1133">Transmembrane helix</keyword>
<feature type="transmembrane region" description="Helical" evidence="1">
    <location>
        <begin position="80"/>
        <end position="100"/>
    </location>
</feature>
<protein>
    <submittedName>
        <fullName evidence="2">Uncharacterized protein</fullName>
    </submittedName>
</protein>
<organism evidence="2 3">
    <name type="scientific">Lactonifactor longoviformis DSM 17459</name>
    <dbReference type="NCBI Taxonomy" id="1122155"/>
    <lineage>
        <taxon>Bacteria</taxon>
        <taxon>Bacillati</taxon>
        <taxon>Bacillota</taxon>
        <taxon>Clostridia</taxon>
        <taxon>Eubacteriales</taxon>
        <taxon>Clostridiaceae</taxon>
        <taxon>Lactonifactor</taxon>
    </lineage>
</organism>
<dbReference type="Proteomes" id="UP000184245">
    <property type="component" value="Unassembled WGS sequence"/>
</dbReference>
<reference evidence="2 3" key="1">
    <citation type="submission" date="2016-11" db="EMBL/GenBank/DDBJ databases">
        <authorList>
            <person name="Jaros S."/>
            <person name="Januszkiewicz K."/>
            <person name="Wedrychowicz H."/>
        </authorList>
    </citation>
    <scope>NUCLEOTIDE SEQUENCE [LARGE SCALE GENOMIC DNA]</scope>
    <source>
        <strain evidence="2 3">DSM 17459</strain>
    </source>
</reference>
<feature type="transmembrane region" description="Helical" evidence="1">
    <location>
        <begin position="106"/>
        <end position="128"/>
    </location>
</feature>
<evidence type="ECO:0000256" key="1">
    <source>
        <dbReference type="SAM" id="Phobius"/>
    </source>
</evidence>
<keyword evidence="1" id="KW-0812">Transmembrane</keyword>
<dbReference type="STRING" id="1122155.SAMN02745158_02489"/>
<dbReference type="OrthoDB" id="48209at2"/>
<feature type="transmembrane region" description="Helical" evidence="1">
    <location>
        <begin position="140"/>
        <end position="161"/>
    </location>
</feature>
<feature type="transmembrane region" description="Helical" evidence="1">
    <location>
        <begin position="7"/>
        <end position="27"/>
    </location>
</feature>
<evidence type="ECO:0000313" key="3">
    <source>
        <dbReference type="Proteomes" id="UP000184245"/>
    </source>
</evidence>
<feature type="transmembrane region" description="Helical" evidence="1">
    <location>
        <begin position="47"/>
        <end position="68"/>
    </location>
</feature>
<dbReference type="InterPro" id="IPR045407">
    <property type="entry name" value="DUF6512"/>
</dbReference>
<keyword evidence="3" id="KW-1185">Reference proteome</keyword>
<dbReference type="EMBL" id="FQVI01000012">
    <property type="protein sequence ID" value="SHF08734.1"/>
    <property type="molecule type" value="Genomic_DNA"/>
</dbReference>
<dbReference type="AlphaFoldDB" id="A0A1M4YSG5"/>